<organism evidence="3 4">
    <name type="scientific">Paenibacillus turicensis</name>
    <dbReference type="NCBI Taxonomy" id="160487"/>
    <lineage>
        <taxon>Bacteria</taxon>
        <taxon>Bacillati</taxon>
        <taxon>Bacillota</taxon>
        <taxon>Bacilli</taxon>
        <taxon>Bacillales</taxon>
        <taxon>Paenibacillaceae</taxon>
        <taxon>Paenibacillus</taxon>
    </lineage>
</organism>
<name>A0ABS4FUW6_9BACL</name>
<sequence length="128" mass="14674">MNSEFKIKGIGQVSIRVKDMEVATRFYQDTLGLKLLFEIPNMAFFDCNGVQILLNIAEDPKFDHPSSVFYFNVDNINAAYETLIHRNVQFLGKPHKISEVDQTSTWMAFFYDPDHNVHALMSIVSPLS</sequence>
<comment type="caution">
    <text evidence="3">The sequence shown here is derived from an EMBL/GenBank/DDBJ whole genome shotgun (WGS) entry which is preliminary data.</text>
</comment>
<evidence type="ECO:0000256" key="1">
    <source>
        <dbReference type="ARBA" id="ARBA00022723"/>
    </source>
</evidence>
<evidence type="ECO:0000313" key="3">
    <source>
        <dbReference type="EMBL" id="MBP1906362.1"/>
    </source>
</evidence>
<dbReference type="EMBL" id="JAGGKG010000014">
    <property type="protein sequence ID" value="MBP1906362.1"/>
    <property type="molecule type" value="Genomic_DNA"/>
</dbReference>
<dbReference type="SUPFAM" id="SSF54593">
    <property type="entry name" value="Glyoxalase/Bleomycin resistance protein/Dihydroxybiphenyl dioxygenase"/>
    <property type="match status" value="1"/>
</dbReference>
<dbReference type="Pfam" id="PF00903">
    <property type="entry name" value="Glyoxalase"/>
    <property type="match status" value="1"/>
</dbReference>
<dbReference type="InterPro" id="IPR018146">
    <property type="entry name" value="Glyoxalase_1_CS"/>
</dbReference>
<evidence type="ECO:0000313" key="4">
    <source>
        <dbReference type="Proteomes" id="UP001519272"/>
    </source>
</evidence>
<dbReference type="PROSITE" id="PS00934">
    <property type="entry name" value="GLYOXALASE_I_1"/>
    <property type="match status" value="1"/>
</dbReference>
<dbReference type="InterPro" id="IPR029068">
    <property type="entry name" value="Glyas_Bleomycin-R_OHBP_Dase"/>
</dbReference>
<evidence type="ECO:0000259" key="2">
    <source>
        <dbReference type="PROSITE" id="PS51819"/>
    </source>
</evidence>
<keyword evidence="4" id="KW-1185">Reference proteome</keyword>
<proteinExistence type="predicted"/>
<dbReference type="InterPro" id="IPR037523">
    <property type="entry name" value="VOC_core"/>
</dbReference>
<feature type="domain" description="VOC" evidence="2">
    <location>
        <begin position="9"/>
        <end position="123"/>
    </location>
</feature>
<accession>A0ABS4FUW6</accession>
<reference evidence="3 4" key="1">
    <citation type="submission" date="2021-03" db="EMBL/GenBank/DDBJ databases">
        <title>Genomic Encyclopedia of Type Strains, Phase IV (KMG-IV): sequencing the most valuable type-strain genomes for metagenomic binning, comparative biology and taxonomic classification.</title>
        <authorList>
            <person name="Goeker M."/>
        </authorList>
    </citation>
    <scope>NUCLEOTIDE SEQUENCE [LARGE SCALE GENOMIC DNA]</scope>
    <source>
        <strain evidence="3 4">DSM 14349</strain>
    </source>
</reference>
<dbReference type="InterPro" id="IPR004360">
    <property type="entry name" value="Glyas_Fos-R_dOase_dom"/>
</dbReference>
<dbReference type="Gene3D" id="3.10.180.10">
    <property type="entry name" value="2,3-Dihydroxybiphenyl 1,2-Dioxygenase, domain 1"/>
    <property type="match status" value="1"/>
</dbReference>
<keyword evidence="1" id="KW-0479">Metal-binding</keyword>
<dbReference type="Proteomes" id="UP001519272">
    <property type="component" value="Unassembled WGS sequence"/>
</dbReference>
<protein>
    <submittedName>
        <fullName evidence="3">Catechol 2,3-dioxygenase-like lactoylglutathione lyase family enzyme</fullName>
    </submittedName>
</protein>
<dbReference type="RefSeq" id="WP_210089954.1">
    <property type="nucleotide sequence ID" value="NZ_JAGGKG010000014.1"/>
</dbReference>
<dbReference type="PROSITE" id="PS51819">
    <property type="entry name" value="VOC"/>
    <property type="match status" value="1"/>
</dbReference>
<gene>
    <name evidence="3" type="ORF">J2Z32_003011</name>
</gene>